<evidence type="ECO:0000256" key="4">
    <source>
        <dbReference type="ARBA" id="ARBA00023054"/>
    </source>
</evidence>
<sequence>MWTNVENKFSTPPPTWRKQRPPPSPMSERKTTLSLSANNRGDLFHVIHKVPAGDSPYVRAKHIQLIDKDPGKAISMFWAAINAGDRVDSALKDMAVVMKQLDRSDEAIEAIKSFRHLCPRESQESLDNVLIELYKRSGRIEEEIEMLKHKLQNIEEGIAFGGARTKMARSQGKKIQITIEQERSRILGNLAWAYLEQNDYETAEPYYRQALSLETDKNKQCNLAICLMHMNKMTEAKFLLQAVRASAGNKLMDSSYAKSYERAYQMLTELETSTMKENRASLPGIGVKAYASPVLFTQPRRPLPGSDNREQRRERWGNYATGSSNIKLSSERSLHSETVPFTQPRRSSTCGFNFGDQTRGNWGEEKVVGNLVRKLSFDQTVTTEKVQAHAHQKVKEEQVSTNDKSDIRMHKPKDALPSTSEDWKRQSSRDIVEAKDEVVVVQHFSQSIANGDRKSNCSGNDDGFVQVESGALVESGRQQIVEGNGTRNPWKYGNDRRKSALKESNSSAAMPTGQTMIIDNNARVLKTSTGDQITGKADTFHQTIAEKLKSSHDCSIAKDKKSWADIVEEEEKEQELLSKRNLGEGLGDFNDENQNSNIIYPSPCPQNQADYLCRKFEDSFDLNDGYGTSKNAGVLSRNPTVRRSLCFDQQLRPELTDSALSMKEVDYMSGKNINVKRRNRLQVFQDITPFPDSP</sequence>
<dbReference type="PANTHER" id="PTHR36326:SF4">
    <property type="entry name" value="PROTEIN POLLENLESS 3-LIKE 1"/>
    <property type="match status" value="1"/>
</dbReference>
<evidence type="ECO:0000256" key="7">
    <source>
        <dbReference type="PROSITE-ProRule" id="PRU00339"/>
    </source>
</evidence>
<accession>A0ABQ8HF49</accession>
<keyword evidence="10" id="KW-1185">Reference proteome</keyword>
<reference evidence="9 10" key="1">
    <citation type="submission" date="2021-02" db="EMBL/GenBank/DDBJ databases">
        <title>Plant Genome Project.</title>
        <authorList>
            <person name="Zhang R.-G."/>
        </authorList>
    </citation>
    <scope>NUCLEOTIDE SEQUENCE [LARGE SCALE GENOMIC DNA]</scope>
    <source>
        <tissue evidence="9">Leaves</tissue>
    </source>
</reference>
<dbReference type="PANTHER" id="PTHR36326">
    <property type="entry name" value="PROTEIN POLLENLESS 3-LIKE 2"/>
    <property type="match status" value="1"/>
</dbReference>
<keyword evidence="2" id="KW-0677">Repeat</keyword>
<keyword evidence="4" id="KW-0175">Coiled coil</keyword>
<feature type="compositionally biased region" description="Polar residues" evidence="8">
    <location>
        <begin position="1"/>
        <end position="10"/>
    </location>
</feature>
<comment type="similarity">
    <text evidence="6">Belongs to the MS5 protein family.</text>
</comment>
<dbReference type="InterPro" id="IPR019734">
    <property type="entry name" value="TPR_rpt"/>
</dbReference>
<evidence type="ECO:0000313" key="9">
    <source>
        <dbReference type="EMBL" id="KAH7557258.1"/>
    </source>
</evidence>
<dbReference type="SUPFAM" id="SSF48452">
    <property type="entry name" value="TPR-like"/>
    <property type="match status" value="1"/>
</dbReference>
<dbReference type="PROSITE" id="PS50005">
    <property type="entry name" value="TPR"/>
    <property type="match status" value="1"/>
</dbReference>
<feature type="compositionally biased region" description="Pro residues" evidence="8">
    <location>
        <begin position="11"/>
        <end position="25"/>
    </location>
</feature>
<dbReference type="InterPro" id="IPR044961">
    <property type="entry name" value="MS5/SDI1"/>
</dbReference>
<dbReference type="InterPro" id="IPR011990">
    <property type="entry name" value="TPR-like_helical_dom_sf"/>
</dbReference>
<comment type="caution">
    <text evidence="9">The sequence shown here is derived from an EMBL/GenBank/DDBJ whole genome shotgun (WGS) entry which is preliminary data.</text>
</comment>
<comment type="subcellular location">
    <subcellularLocation>
        <location evidence="1">Nucleus</location>
    </subcellularLocation>
</comment>
<feature type="region of interest" description="Disordered" evidence="8">
    <location>
        <begin position="387"/>
        <end position="425"/>
    </location>
</feature>
<keyword evidence="5" id="KW-0539">Nucleus</keyword>
<feature type="repeat" description="TPR" evidence="7">
    <location>
        <begin position="184"/>
        <end position="217"/>
    </location>
</feature>
<evidence type="ECO:0000313" key="10">
    <source>
        <dbReference type="Proteomes" id="UP000827721"/>
    </source>
</evidence>
<feature type="region of interest" description="Disordered" evidence="8">
    <location>
        <begin position="1"/>
        <end position="30"/>
    </location>
</feature>
<name>A0ABQ8HF49_9ROSI</name>
<evidence type="ECO:0000256" key="1">
    <source>
        <dbReference type="ARBA" id="ARBA00004123"/>
    </source>
</evidence>
<dbReference type="EMBL" id="JAFEMO010000011">
    <property type="protein sequence ID" value="KAH7557258.1"/>
    <property type="molecule type" value="Genomic_DNA"/>
</dbReference>
<feature type="compositionally biased region" description="Basic and acidic residues" evidence="8">
    <location>
        <begin position="307"/>
        <end position="316"/>
    </location>
</feature>
<evidence type="ECO:0000256" key="6">
    <source>
        <dbReference type="ARBA" id="ARBA00025750"/>
    </source>
</evidence>
<dbReference type="Gene3D" id="1.25.40.10">
    <property type="entry name" value="Tetratricopeptide repeat domain"/>
    <property type="match status" value="1"/>
</dbReference>
<evidence type="ECO:0000256" key="8">
    <source>
        <dbReference type="SAM" id="MobiDB-lite"/>
    </source>
</evidence>
<dbReference type="Proteomes" id="UP000827721">
    <property type="component" value="Unassembled WGS sequence"/>
</dbReference>
<protein>
    <submittedName>
        <fullName evidence="9">Uncharacterized protein</fullName>
    </submittedName>
</protein>
<dbReference type="SMART" id="SM00028">
    <property type="entry name" value="TPR"/>
    <property type="match status" value="1"/>
</dbReference>
<dbReference type="Pfam" id="PF00515">
    <property type="entry name" value="TPR_1"/>
    <property type="match status" value="1"/>
</dbReference>
<evidence type="ECO:0000256" key="5">
    <source>
        <dbReference type="ARBA" id="ARBA00023242"/>
    </source>
</evidence>
<evidence type="ECO:0000256" key="2">
    <source>
        <dbReference type="ARBA" id="ARBA00022737"/>
    </source>
</evidence>
<organism evidence="9 10">
    <name type="scientific">Xanthoceras sorbifolium</name>
    <dbReference type="NCBI Taxonomy" id="99658"/>
    <lineage>
        <taxon>Eukaryota</taxon>
        <taxon>Viridiplantae</taxon>
        <taxon>Streptophyta</taxon>
        <taxon>Embryophyta</taxon>
        <taxon>Tracheophyta</taxon>
        <taxon>Spermatophyta</taxon>
        <taxon>Magnoliopsida</taxon>
        <taxon>eudicotyledons</taxon>
        <taxon>Gunneridae</taxon>
        <taxon>Pentapetalae</taxon>
        <taxon>rosids</taxon>
        <taxon>malvids</taxon>
        <taxon>Sapindales</taxon>
        <taxon>Sapindaceae</taxon>
        <taxon>Xanthoceroideae</taxon>
        <taxon>Xanthoceras</taxon>
    </lineage>
</organism>
<proteinExistence type="inferred from homology"/>
<feature type="compositionally biased region" description="Basic and acidic residues" evidence="8">
    <location>
        <begin position="393"/>
        <end position="414"/>
    </location>
</feature>
<keyword evidence="3 7" id="KW-0802">TPR repeat</keyword>
<evidence type="ECO:0000256" key="3">
    <source>
        <dbReference type="ARBA" id="ARBA00022803"/>
    </source>
</evidence>
<gene>
    <name evidence="9" type="ORF">JRO89_XS11G0090300</name>
</gene>
<feature type="region of interest" description="Disordered" evidence="8">
    <location>
        <begin position="298"/>
        <end position="317"/>
    </location>
</feature>